<accession>A0A7Y9LA59</accession>
<name>A0A7Y9LA59_9ACTN</name>
<dbReference type="InterPro" id="IPR029063">
    <property type="entry name" value="SAM-dependent_MTases_sf"/>
</dbReference>
<dbReference type="Pfam" id="PF13649">
    <property type="entry name" value="Methyltransf_25"/>
    <property type="match status" value="1"/>
</dbReference>
<dbReference type="PANTHER" id="PTHR45128:SF1">
    <property type="entry name" value="S-ADENOSYLMETHIONINE-DEPENDENT METHYLTRANSFERASE RV2258C"/>
    <property type="match status" value="1"/>
</dbReference>
<comment type="caution">
    <text evidence="2">The sequence shown here is derived from an EMBL/GenBank/DDBJ whole genome shotgun (WGS) entry which is preliminary data.</text>
</comment>
<sequence>MIIDDPVATRADAEGAISRLVAGGFILAALAPLTSGETETLDRDTGRLLAQAGLAVPDGDEYRPSPGLAELLASPDQARFLNLLGNLRQMVTAASGVPGWSANDDQTLLAQGRASVAGTRLMLTTVIPGLPGLDSAIRAEGAAVLDIGVGAGGIAATLAGEFPGLRVVGIDVLDRAIRLATAQVEQAGVADRVELRLQDVAELTDDAAYEMIWLPGIFVPQQAVLAAIPRLHRALRPGGWLLVGALRDTDDPLWSAINRWRVVRDGGCPLTATEVIMELRQAGFTEITTPEVPRAAPALIAARRPLPQAAA</sequence>
<evidence type="ECO:0000313" key="2">
    <source>
        <dbReference type="EMBL" id="NYE70307.1"/>
    </source>
</evidence>
<dbReference type="Proteomes" id="UP000569914">
    <property type="component" value="Unassembled WGS sequence"/>
</dbReference>
<evidence type="ECO:0000313" key="3">
    <source>
        <dbReference type="Proteomes" id="UP000569914"/>
    </source>
</evidence>
<evidence type="ECO:0000259" key="1">
    <source>
        <dbReference type="Pfam" id="PF13649"/>
    </source>
</evidence>
<reference evidence="2 3" key="1">
    <citation type="submission" date="2020-07" db="EMBL/GenBank/DDBJ databases">
        <title>Sequencing the genomes of 1000 actinobacteria strains.</title>
        <authorList>
            <person name="Klenk H.-P."/>
        </authorList>
    </citation>
    <scope>NUCLEOTIDE SEQUENCE [LARGE SCALE GENOMIC DNA]</scope>
    <source>
        <strain evidence="2 3">DSM 22083</strain>
    </source>
</reference>
<dbReference type="InterPro" id="IPR041698">
    <property type="entry name" value="Methyltransf_25"/>
</dbReference>
<keyword evidence="2" id="KW-0489">Methyltransferase</keyword>
<dbReference type="SUPFAM" id="SSF53335">
    <property type="entry name" value="S-adenosyl-L-methionine-dependent methyltransferases"/>
    <property type="match status" value="1"/>
</dbReference>
<keyword evidence="2" id="KW-0808">Transferase</keyword>
<dbReference type="PANTHER" id="PTHR45128">
    <property type="entry name" value="METHYLTRANSFERASE TYPE 11"/>
    <property type="match status" value="1"/>
</dbReference>
<keyword evidence="3" id="KW-1185">Reference proteome</keyword>
<dbReference type="GO" id="GO:0008168">
    <property type="term" value="F:methyltransferase activity"/>
    <property type="evidence" value="ECO:0007669"/>
    <property type="project" value="UniProtKB-KW"/>
</dbReference>
<gene>
    <name evidence="2" type="ORF">BKA15_001636</name>
</gene>
<dbReference type="GO" id="GO:0032259">
    <property type="term" value="P:methylation"/>
    <property type="evidence" value="ECO:0007669"/>
    <property type="project" value="UniProtKB-KW"/>
</dbReference>
<dbReference type="AlphaFoldDB" id="A0A7Y9LA59"/>
<dbReference type="EMBL" id="JACCBU010000001">
    <property type="protein sequence ID" value="NYE70307.1"/>
    <property type="molecule type" value="Genomic_DNA"/>
</dbReference>
<proteinExistence type="predicted"/>
<dbReference type="RefSeq" id="WP_179749663.1">
    <property type="nucleotide sequence ID" value="NZ_JACCBU010000001.1"/>
</dbReference>
<organism evidence="2 3">
    <name type="scientific">Microlunatus parietis</name>
    <dbReference type="NCBI Taxonomy" id="682979"/>
    <lineage>
        <taxon>Bacteria</taxon>
        <taxon>Bacillati</taxon>
        <taxon>Actinomycetota</taxon>
        <taxon>Actinomycetes</taxon>
        <taxon>Propionibacteriales</taxon>
        <taxon>Propionibacteriaceae</taxon>
        <taxon>Microlunatus</taxon>
    </lineage>
</organism>
<feature type="domain" description="Methyltransferase" evidence="1">
    <location>
        <begin position="144"/>
        <end position="239"/>
    </location>
</feature>
<dbReference type="CDD" id="cd02440">
    <property type="entry name" value="AdoMet_MTases"/>
    <property type="match status" value="1"/>
</dbReference>
<protein>
    <submittedName>
        <fullName evidence="2">2-polyprenyl-3-methyl-5-hydroxy-6-metoxy-1, 4-benzoquinol methylase</fullName>
    </submittedName>
</protein>
<dbReference type="InterPro" id="IPR053173">
    <property type="entry name" value="SAM-binding_MTase"/>
</dbReference>
<dbReference type="Gene3D" id="3.40.50.150">
    <property type="entry name" value="Vaccinia Virus protein VP39"/>
    <property type="match status" value="1"/>
</dbReference>